<accession>A0A381N2S5</accession>
<dbReference type="Gene3D" id="1.25.40.10">
    <property type="entry name" value="Tetratricopeptide repeat domain"/>
    <property type="match status" value="1"/>
</dbReference>
<evidence type="ECO:0008006" key="2">
    <source>
        <dbReference type="Google" id="ProtNLM"/>
    </source>
</evidence>
<dbReference type="EMBL" id="UINC01000088">
    <property type="protein sequence ID" value="SUZ48815.1"/>
    <property type="molecule type" value="Genomic_DNA"/>
</dbReference>
<name>A0A381N2S5_9ZZZZ</name>
<organism evidence="1">
    <name type="scientific">marine metagenome</name>
    <dbReference type="NCBI Taxonomy" id="408172"/>
    <lineage>
        <taxon>unclassified sequences</taxon>
        <taxon>metagenomes</taxon>
        <taxon>ecological metagenomes</taxon>
    </lineage>
</organism>
<dbReference type="InterPro" id="IPR011990">
    <property type="entry name" value="TPR-like_helical_dom_sf"/>
</dbReference>
<proteinExistence type="predicted"/>
<evidence type="ECO:0000313" key="1">
    <source>
        <dbReference type="EMBL" id="SUZ48815.1"/>
    </source>
</evidence>
<sequence>MRYVIYSLFASLLLLSGGAQSQQSITLSNELLQELQKYELQIEELESQFGPLSETILEPLSSISALLEAQGNFEALVEIQGRQFALMRINLGLEHPDLVRMVRAMIATDKRLGDWQAIADHLDLLRTLQAAIHGFHSDELFKAVEDQAQWYLTRVAIDGSTRPGRNFMRARDLYKELEDLAEDRFGENNPELYPWYYKRANNLAQLVALLNAETGLAGNTFDELVRADGLIKIEQYSPYNNIDLIWGPSRRISLTRADLLLGEAYLRDGLRLIGKMRDIAEEADDKEAEAMANLYYADFRILLNRGASRNYRRMHEQLLEVGIESQRIETLFNRPTVIPLPIFFDRFADLEAYQAANIAKRDYISEDLLYVGEFTAWDEDAKSIIKPLSTDPLLRVELPYYQADLSFRISTRGKPSSIDIDVLSMNPDERLVERRANRALRDIRFRPSIVEGKPKRIRDLQLRYYYFERDD</sequence>
<gene>
    <name evidence="1" type="ORF">METZ01_LOCUS1669</name>
</gene>
<protein>
    <recommendedName>
        <fullName evidence="2">TonB C-terminal domain-containing protein</fullName>
    </recommendedName>
</protein>
<reference evidence="1" key="1">
    <citation type="submission" date="2018-05" db="EMBL/GenBank/DDBJ databases">
        <authorList>
            <person name="Lanie J.A."/>
            <person name="Ng W.-L."/>
            <person name="Kazmierczak K.M."/>
            <person name="Andrzejewski T.M."/>
            <person name="Davidsen T.M."/>
            <person name="Wayne K.J."/>
            <person name="Tettelin H."/>
            <person name="Glass J.I."/>
            <person name="Rusch D."/>
            <person name="Podicherti R."/>
            <person name="Tsui H.-C.T."/>
            <person name="Winkler M.E."/>
        </authorList>
    </citation>
    <scope>NUCLEOTIDE SEQUENCE</scope>
</reference>
<dbReference type="AlphaFoldDB" id="A0A381N2S5"/>